<gene>
    <name evidence="2" type="ORF">DI565_15115</name>
</gene>
<dbReference type="AlphaFoldDB" id="A0A2W5KC46"/>
<dbReference type="Proteomes" id="UP000249577">
    <property type="component" value="Unassembled WGS sequence"/>
</dbReference>
<keyword evidence="1" id="KW-1133">Transmembrane helix</keyword>
<evidence type="ECO:0000313" key="3">
    <source>
        <dbReference type="Proteomes" id="UP000249577"/>
    </source>
</evidence>
<feature type="transmembrane region" description="Helical" evidence="1">
    <location>
        <begin position="27"/>
        <end position="44"/>
    </location>
</feature>
<dbReference type="EMBL" id="QFPN01000008">
    <property type="protein sequence ID" value="PZQ12998.1"/>
    <property type="molecule type" value="Genomic_DNA"/>
</dbReference>
<sequence>MGFAAATAIAGVLATQPAEARIGRGGALVGGLLAGAVVGSAIAADARRPRVKYYYGGPAYYAPPPAYCGAPPYPPCPVPY</sequence>
<reference evidence="2 3" key="1">
    <citation type="submission" date="2017-08" db="EMBL/GenBank/DDBJ databases">
        <title>Infants hospitalized years apart are colonized by the same room-sourced microbial strains.</title>
        <authorList>
            <person name="Brooks B."/>
            <person name="Olm M.R."/>
            <person name="Firek B.A."/>
            <person name="Baker R."/>
            <person name="Thomas B.C."/>
            <person name="Morowitz M.J."/>
            <person name="Banfield J.F."/>
        </authorList>
    </citation>
    <scope>NUCLEOTIDE SEQUENCE [LARGE SCALE GENOMIC DNA]</scope>
    <source>
        <strain evidence="2">S2_005_003_R2_43</strain>
    </source>
</reference>
<proteinExistence type="predicted"/>
<accession>A0A2W5KC46</accession>
<evidence type="ECO:0000313" key="2">
    <source>
        <dbReference type="EMBL" id="PZQ12998.1"/>
    </source>
</evidence>
<keyword evidence="1" id="KW-0472">Membrane</keyword>
<protein>
    <recommendedName>
        <fullName evidence="4">Glycine zipper domain-containing protein</fullName>
    </recommendedName>
</protein>
<evidence type="ECO:0008006" key="4">
    <source>
        <dbReference type="Google" id="ProtNLM"/>
    </source>
</evidence>
<organism evidence="2 3">
    <name type="scientific">Ancylobacter novellus</name>
    <name type="common">Thiobacillus novellus</name>
    <dbReference type="NCBI Taxonomy" id="921"/>
    <lineage>
        <taxon>Bacteria</taxon>
        <taxon>Pseudomonadati</taxon>
        <taxon>Pseudomonadota</taxon>
        <taxon>Alphaproteobacteria</taxon>
        <taxon>Hyphomicrobiales</taxon>
        <taxon>Xanthobacteraceae</taxon>
        <taxon>Ancylobacter</taxon>
    </lineage>
</organism>
<evidence type="ECO:0000256" key="1">
    <source>
        <dbReference type="SAM" id="Phobius"/>
    </source>
</evidence>
<keyword evidence="1" id="KW-0812">Transmembrane</keyword>
<name>A0A2W5KC46_ANCNO</name>
<comment type="caution">
    <text evidence="2">The sequence shown here is derived from an EMBL/GenBank/DDBJ whole genome shotgun (WGS) entry which is preliminary data.</text>
</comment>